<evidence type="ECO:0000256" key="4">
    <source>
        <dbReference type="PIRNR" id="PIRNR003059"/>
    </source>
</evidence>
<feature type="binding site" evidence="6">
    <location>
        <position position="391"/>
    </location>
    <ligand>
        <name>substrate</name>
    </ligand>
</feature>
<dbReference type="EMBL" id="PTJA01000014">
    <property type="protein sequence ID" value="PPK78551.1"/>
    <property type="molecule type" value="Genomic_DNA"/>
</dbReference>
<evidence type="ECO:0000259" key="7">
    <source>
        <dbReference type="SMART" id="SM00642"/>
    </source>
</evidence>
<dbReference type="GO" id="GO:0004645">
    <property type="term" value="F:1,4-alpha-oligoglucan phosphorylase activity"/>
    <property type="evidence" value="ECO:0007669"/>
    <property type="project" value="UniProtKB-UniRule"/>
</dbReference>
<feature type="binding site" evidence="6">
    <location>
        <position position="49"/>
    </location>
    <ligand>
        <name>substrate</name>
    </ligand>
</feature>
<dbReference type="InterPro" id="IPR016377">
    <property type="entry name" value="Sucrose_GGa_phosphorylase-rel"/>
</dbReference>
<feature type="active site" description="Proton donor" evidence="5">
    <location>
        <position position="233"/>
    </location>
</feature>
<accession>A0A2S6HME6</accession>
<feature type="binding site" evidence="6">
    <location>
        <position position="87"/>
    </location>
    <ligand>
        <name>substrate</name>
    </ligand>
</feature>
<organism evidence="8 9">
    <name type="scientific">Lacrimispora xylanisolvens</name>
    <dbReference type="NCBI Taxonomy" id="384636"/>
    <lineage>
        <taxon>Bacteria</taxon>
        <taxon>Bacillati</taxon>
        <taxon>Bacillota</taxon>
        <taxon>Clostridia</taxon>
        <taxon>Lachnospirales</taxon>
        <taxon>Lachnospiraceae</taxon>
        <taxon>Lacrimispora</taxon>
    </lineage>
</organism>
<comment type="similarity">
    <text evidence="1 4">Belongs to the glycosyl hydrolase 13 family. Sucrose phosphorylase subfamily.</text>
</comment>
<dbReference type="Pfam" id="PF00128">
    <property type="entry name" value="Alpha-amylase"/>
    <property type="match status" value="1"/>
</dbReference>
<sequence length="479" mass="55556">MNISNKIMLITYPDSIGGNLVTLRNVLKEYFEDAVGGIHILPFFPSSGDRGFSPITYETVEPAFGDWADIKKLSETYYLMCDVMVNHVSKRSKEFLDYLEKGEASPFADMFLDYEQFWGEGRPDEQDINLLYRRKDGEPYQSFVRADGKTVKLWCTFTNEQIDLDLRTETAKKFLRENFNHLALNGISIIRLDALGYVVKKRDTSCFMVEPDIWNVIDEITGMAGDRAWLLPEIHDTWETAKKLEEHQVWSYDFVLPFLMLHAIYTGDTKKLAGWLEAAPRTQFTVLDTHDGIGVYDAYDWVNEEEAAALIERIEDRLSYQFKPLNPEKKRFKKAYQLYTTYFSALHENEQAYLLARAVQFFAPGIPQVYYVGMLAGENDYAALEQSEDHRSINRHNYTVEEIRDCAQRDVVKKLRSLMQFRNTFGAFDGDLEVTVPSEGILIMRRTTDDKWAELICNFADLDFSICYMEQGITQRLKL</sequence>
<dbReference type="RefSeq" id="WP_146088590.1">
    <property type="nucleotide sequence ID" value="NZ_PTJA01000014.1"/>
</dbReference>
<dbReference type="InterPro" id="IPR022527">
    <property type="entry name" value="Sucrose_phospho"/>
</dbReference>
<dbReference type="InterPro" id="IPR017853">
    <property type="entry name" value="GH"/>
</dbReference>
<feature type="active site" description="Nucleophile" evidence="5">
    <location>
        <position position="193"/>
    </location>
</feature>
<dbReference type="PIRSF" id="PIRSF003059">
    <property type="entry name" value="Sucrose_phosphorylase"/>
    <property type="match status" value="1"/>
</dbReference>
<evidence type="ECO:0000256" key="3">
    <source>
        <dbReference type="ARBA" id="ARBA00022679"/>
    </source>
</evidence>
<dbReference type="InterPro" id="IPR045857">
    <property type="entry name" value="O16G_dom_2"/>
</dbReference>
<comment type="caution">
    <text evidence="8">The sequence shown here is derived from an EMBL/GenBank/DDBJ whole genome shotgun (WGS) entry which is preliminary data.</text>
</comment>
<proteinExistence type="inferred from homology"/>
<keyword evidence="9" id="KW-1185">Reference proteome</keyword>
<protein>
    <recommendedName>
        <fullName evidence="4">Sucrose 6(F)-phosphate phosphorylase</fullName>
        <ecNumber evidence="4">2.4.1.329</ecNumber>
    </recommendedName>
</protein>
<dbReference type="PANTHER" id="PTHR38784:SF1">
    <property type="entry name" value="SUCROSE PHOSPHORYLASE"/>
    <property type="match status" value="1"/>
</dbReference>
<evidence type="ECO:0000256" key="1">
    <source>
        <dbReference type="ARBA" id="ARBA00008452"/>
    </source>
</evidence>
<dbReference type="SMART" id="SM00642">
    <property type="entry name" value="Aamy"/>
    <property type="match status" value="1"/>
</dbReference>
<feature type="binding site" evidence="6">
    <location>
        <position position="233"/>
    </location>
    <ligand>
        <name>substrate</name>
    </ligand>
</feature>
<evidence type="ECO:0000256" key="6">
    <source>
        <dbReference type="PIRSR" id="PIRSR003059-2"/>
    </source>
</evidence>
<dbReference type="GO" id="GO:0005975">
    <property type="term" value="P:carbohydrate metabolic process"/>
    <property type="evidence" value="ECO:0007669"/>
    <property type="project" value="InterPro"/>
</dbReference>
<name>A0A2S6HME6_9FIRM</name>
<dbReference type="Gene3D" id="3.20.20.80">
    <property type="entry name" value="Glycosidases"/>
    <property type="match status" value="1"/>
</dbReference>
<comment type="catalytic activity">
    <reaction evidence="4">
        <text>sucrose 6(F)-phosphate + phosphate = beta-D-fructose 6-phosphate + alpha-D-glucose 1-phosphate</text>
        <dbReference type="Rhea" id="RHEA:38863"/>
        <dbReference type="ChEBI" id="CHEBI:43474"/>
        <dbReference type="ChEBI" id="CHEBI:57634"/>
        <dbReference type="ChEBI" id="CHEBI:57723"/>
        <dbReference type="ChEBI" id="CHEBI:58601"/>
        <dbReference type="EC" id="2.4.1.329"/>
    </reaction>
</comment>
<feature type="binding site" evidence="6">
    <location>
        <begin position="191"/>
        <end position="193"/>
    </location>
    <ligand>
        <name>substrate</name>
    </ligand>
</feature>
<reference evidence="8 9" key="1">
    <citation type="submission" date="2018-02" db="EMBL/GenBank/DDBJ databases">
        <title>Genomic Encyclopedia of Archaeal and Bacterial Type Strains, Phase II (KMG-II): from individual species to whole genera.</title>
        <authorList>
            <person name="Goeker M."/>
        </authorList>
    </citation>
    <scope>NUCLEOTIDE SEQUENCE [LARGE SCALE GENOMIC DNA]</scope>
    <source>
        <strain evidence="8 9">DSM 3808</strain>
    </source>
</reference>
<dbReference type="Proteomes" id="UP000237749">
    <property type="component" value="Unassembled WGS sequence"/>
</dbReference>
<dbReference type="SUPFAM" id="SSF51445">
    <property type="entry name" value="(Trans)glycosidases"/>
    <property type="match status" value="1"/>
</dbReference>
<gene>
    <name evidence="8" type="ORF">BXY41_11454</name>
</gene>
<feature type="domain" description="Glycosyl hydrolase family 13 catalytic" evidence="7">
    <location>
        <begin position="6"/>
        <end position="422"/>
    </location>
</feature>
<dbReference type="Gene3D" id="3.90.400.10">
    <property type="entry name" value="Oligo-1,6-glucosidase, Domain 2"/>
    <property type="match status" value="1"/>
</dbReference>
<keyword evidence="2 4" id="KW-0328">Glycosyltransferase</keyword>
<evidence type="ECO:0000256" key="2">
    <source>
        <dbReference type="ARBA" id="ARBA00022676"/>
    </source>
</evidence>
<feature type="binding site" evidence="6">
    <location>
        <begin position="290"/>
        <end position="291"/>
    </location>
    <ligand>
        <name>substrate</name>
    </ligand>
</feature>
<dbReference type="InterPro" id="IPR006047">
    <property type="entry name" value="GH13_cat_dom"/>
</dbReference>
<dbReference type="OrthoDB" id="9805159at2"/>
<evidence type="ECO:0000313" key="8">
    <source>
        <dbReference type="EMBL" id="PPK78551.1"/>
    </source>
</evidence>
<keyword evidence="3 4" id="KW-0808">Transferase</keyword>
<dbReference type="EC" id="2.4.1.329" evidence="4"/>
<dbReference type="NCBIfam" id="TIGR03852">
    <property type="entry name" value="sucrose_gtfA"/>
    <property type="match status" value="1"/>
</dbReference>
<dbReference type="PANTHER" id="PTHR38784">
    <property type="entry name" value="SUCROSE PHOSPHORYLASE"/>
    <property type="match status" value="1"/>
</dbReference>
<evidence type="ECO:0000256" key="5">
    <source>
        <dbReference type="PIRSR" id="PIRSR003059-1"/>
    </source>
</evidence>
<evidence type="ECO:0000313" key="9">
    <source>
        <dbReference type="Proteomes" id="UP000237749"/>
    </source>
</evidence>
<dbReference type="AlphaFoldDB" id="A0A2S6HME6"/>